<reference evidence="9 10" key="1">
    <citation type="submission" date="2011-11" db="EMBL/GenBank/DDBJ databases">
        <title>Complete sequence of Spirochaeta sp. grapes.</title>
        <authorList>
            <consortium name="US DOE Joint Genome Institute"/>
            <person name="Lucas S."/>
            <person name="Han J."/>
            <person name="Lapidus A."/>
            <person name="Cheng J.-F."/>
            <person name="Goodwin L."/>
            <person name="Pitluck S."/>
            <person name="Peters L."/>
            <person name="Ovchinnikova G."/>
            <person name="Munk A.C."/>
            <person name="Detter J.C."/>
            <person name="Han C."/>
            <person name="Tapia R."/>
            <person name="Land M."/>
            <person name="Hauser L."/>
            <person name="Kyrpides N."/>
            <person name="Ivanova N."/>
            <person name="Pagani I."/>
            <person name="Ritalahtilisa K."/>
            <person name="Loeffler F."/>
            <person name="Woyke T."/>
        </authorList>
    </citation>
    <scope>NUCLEOTIDE SEQUENCE [LARGE SCALE GENOMIC DNA]</scope>
    <source>
        <strain evidence="10">ATCC BAA-1885 / DSM 22778 / Grapes</strain>
    </source>
</reference>
<dbReference type="STRING" id="158190.SpiGrapes_0759"/>
<dbReference type="PANTHER" id="PTHR34979:SF1">
    <property type="entry name" value="INNER MEMBRANE PROTEIN YGAZ"/>
    <property type="match status" value="1"/>
</dbReference>
<evidence type="ECO:0000313" key="10">
    <source>
        <dbReference type="Proteomes" id="UP000005632"/>
    </source>
</evidence>
<keyword evidence="3" id="KW-0813">Transport</keyword>
<feature type="transmembrane region" description="Helical" evidence="8">
    <location>
        <begin position="133"/>
        <end position="156"/>
    </location>
</feature>
<evidence type="ECO:0000256" key="3">
    <source>
        <dbReference type="ARBA" id="ARBA00022448"/>
    </source>
</evidence>
<sequence>MATEKFQESLSTRTGIKDGIPICIGYFPTAMAFAIICRNVGLNLWESVLFSMTNFAGSGQFLAVNLLASGALIFEMFIGVLLINLRYSFMGAALNQKLEGGIRGVRRILIAHGTTDEVFSVAVLHNGLLSSNYLLALELTAYLGWVSGTAVGFLVGMVLPRALQLAVGVTLYAMFSSLFAQELRQKGFLVLAIAAVSALLNSLFVCYFHLGAGWSFVLAMLLASIFGAFLTPDLEKEQQI</sequence>
<evidence type="ECO:0000256" key="8">
    <source>
        <dbReference type="SAM" id="Phobius"/>
    </source>
</evidence>
<dbReference type="HOGENOM" id="CLU_065777_3_2_12"/>
<feature type="transmembrane region" description="Helical" evidence="8">
    <location>
        <begin position="61"/>
        <end position="83"/>
    </location>
</feature>
<comment type="subcellular location">
    <subcellularLocation>
        <location evidence="1">Cell membrane</location>
        <topology evidence="1">Multi-pass membrane protein</topology>
    </subcellularLocation>
</comment>
<gene>
    <name evidence="9" type="ordered locus">SpiGrapes_0759</name>
</gene>
<dbReference type="Proteomes" id="UP000005632">
    <property type="component" value="Chromosome"/>
</dbReference>
<keyword evidence="5 8" id="KW-0812">Transmembrane</keyword>
<dbReference type="RefSeq" id="WP_014269443.1">
    <property type="nucleotide sequence ID" value="NC_016633.1"/>
</dbReference>
<feature type="transmembrane region" description="Helical" evidence="8">
    <location>
        <begin position="187"/>
        <end position="210"/>
    </location>
</feature>
<evidence type="ECO:0000256" key="2">
    <source>
        <dbReference type="ARBA" id="ARBA00010735"/>
    </source>
</evidence>
<organism evidence="9 10">
    <name type="scientific">Sphaerochaeta pleomorpha (strain ATCC BAA-1885 / DSM 22778 / Grapes)</name>
    <dbReference type="NCBI Taxonomy" id="158190"/>
    <lineage>
        <taxon>Bacteria</taxon>
        <taxon>Pseudomonadati</taxon>
        <taxon>Spirochaetota</taxon>
        <taxon>Spirochaetia</taxon>
        <taxon>Spirochaetales</taxon>
        <taxon>Sphaerochaetaceae</taxon>
        <taxon>Sphaerochaeta</taxon>
    </lineage>
</organism>
<dbReference type="eggNOG" id="COG1296">
    <property type="taxonomic scope" value="Bacteria"/>
</dbReference>
<feature type="transmembrane region" description="Helical" evidence="8">
    <location>
        <begin position="20"/>
        <end position="41"/>
    </location>
</feature>
<evidence type="ECO:0000256" key="4">
    <source>
        <dbReference type="ARBA" id="ARBA00022475"/>
    </source>
</evidence>
<evidence type="ECO:0000256" key="6">
    <source>
        <dbReference type="ARBA" id="ARBA00022989"/>
    </source>
</evidence>
<dbReference type="GO" id="GO:0005886">
    <property type="term" value="C:plasma membrane"/>
    <property type="evidence" value="ECO:0007669"/>
    <property type="project" value="UniProtKB-SubCell"/>
</dbReference>
<keyword evidence="10" id="KW-1185">Reference proteome</keyword>
<dbReference type="PANTHER" id="PTHR34979">
    <property type="entry name" value="INNER MEMBRANE PROTEIN YGAZ"/>
    <property type="match status" value="1"/>
</dbReference>
<keyword evidence="7 8" id="KW-0472">Membrane</keyword>
<evidence type="ECO:0000313" key="9">
    <source>
        <dbReference type="EMBL" id="AEV28594.1"/>
    </source>
</evidence>
<evidence type="ECO:0000256" key="1">
    <source>
        <dbReference type="ARBA" id="ARBA00004651"/>
    </source>
</evidence>
<feature type="transmembrane region" description="Helical" evidence="8">
    <location>
        <begin position="162"/>
        <end position="180"/>
    </location>
</feature>
<comment type="similarity">
    <text evidence="2">Belongs to the AzlC family.</text>
</comment>
<keyword evidence="4" id="KW-1003">Cell membrane</keyword>
<dbReference type="Pfam" id="PF03591">
    <property type="entry name" value="AzlC"/>
    <property type="match status" value="1"/>
</dbReference>
<feature type="transmembrane region" description="Helical" evidence="8">
    <location>
        <begin position="216"/>
        <end position="234"/>
    </location>
</feature>
<protein>
    <submittedName>
        <fullName evidence="9">Putative branched-chain amino acid permease (Azaleucine resistance)</fullName>
    </submittedName>
</protein>
<name>G8QYN1_SPHPG</name>
<dbReference type="AlphaFoldDB" id="G8QYN1"/>
<dbReference type="GO" id="GO:1903785">
    <property type="term" value="P:L-valine transmembrane transport"/>
    <property type="evidence" value="ECO:0007669"/>
    <property type="project" value="TreeGrafter"/>
</dbReference>
<evidence type="ECO:0000256" key="5">
    <source>
        <dbReference type="ARBA" id="ARBA00022692"/>
    </source>
</evidence>
<dbReference type="OrthoDB" id="3177005at2"/>
<proteinExistence type="inferred from homology"/>
<dbReference type="EMBL" id="CP003155">
    <property type="protein sequence ID" value="AEV28594.1"/>
    <property type="molecule type" value="Genomic_DNA"/>
</dbReference>
<dbReference type="KEGG" id="sgp:SpiGrapes_0759"/>
<keyword evidence="6 8" id="KW-1133">Transmembrane helix</keyword>
<accession>G8QYN1</accession>
<dbReference type="InterPro" id="IPR011606">
    <property type="entry name" value="Brnchd-chn_aa_trnsp_permease"/>
</dbReference>
<evidence type="ECO:0000256" key="7">
    <source>
        <dbReference type="ARBA" id="ARBA00023136"/>
    </source>
</evidence>